<dbReference type="RefSeq" id="WP_290002056.1">
    <property type="nucleotide sequence ID" value="NZ_JAUEPH010000007.1"/>
</dbReference>
<evidence type="ECO:0000256" key="5">
    <source>
        <dbReference type="ARBA" id="ARBA00022898"/>
    </source>
</evidence>
<evidence type="ECO:0000256" key="6">
    <source>
        <dbReference type="ARBA" id="ARBA00026106"/>
    </source>
</evidence>
<evidence type="ECO:0000259" key="7">
    <source>
        <dbReference type="Pfam" id="PF00155"/>
    </source>
</evidence>
<dbReference type="EMBL" id="JAUEPH010000007">
    <property type="protein sequence ID" value="MDN3205520.1"/>
    <property type="molecule type" value="Genomic_DNA"/>
</dbReference>
<dbReference type="InterPro" id="IPR015422">
    <property type="entry name" value="PyrdxlP-dep_Trfase_small"/>
</dbReference>
<dbReference type="CDD" id="cd00609">
    <property type="entry name" value="AAT_like"/>
    <property type="match status" value="1"/>
</dbReference>
<reference evidence="8" key="1">
    <citation type="submission" date="2023-06" db="EMBL/GenBank/DDBJ databases">
        <title>Robiginitalea aurantiacus sp. nov. and Algoriphagus sediminis sp. nov., isolated from coastal sediment.</title>
        <authorList>
            <person name="Zhou Z.Y."/>
            <person name="An J."/>
            <person name="Jia Y.W."/>
            <person name="Du Z.J."/>
        </authorList>
    </citation>
    <scope>NUCLEOTIDE SEQUENCE</scope>
    <source>
        <strain evidence="8">C2-7</strain>
    </source>
</reference>
<dbReference type="InterPro" id="IPR015421">
    <property type="entry name" value="PyrdxlP-dep_Trfase_major"/>
</dbReference>
<dbReference type="SUPFAM" id="SSF53383">
    <property type="entry name" value="PLP-dependent transferases"/>
    <property type="match status" value="1"/>
</dbReference>
<dbReference type="Pfam" id="PF00155">
    <property type="entry name" value="Aminotran_1_2"/>
    <property type="match status" value="1"/>
</dbReference>
<evidence type="ECO:0000313" key="9">
    <source>
        <dbReference type="Proteomes" id="UP001171916"/>
    </source>
</evidence>
<dbReference type="Gene3D" id="3.90.1150.10">
    <property type="entry name" value="Aspartate Aminotransferase, domain 1"/>
    <property type="match status" value="1"/>
</dbReference>
<accession>A0ABT7YG60</accession>
<sequence>MRQKLLRPGAEELSYEIRAIVKKAKQIEAIGFPMTWENIGDPIQKHNRIPSWMKEIISDLLKEDETYGYADSKGVLETREFLAELNNSHGGVQISAEDVLFFNGLGDAIAKLYQFLTPTARIIGPSPAYSTHSSAEAAHANTAPITYKLDPDNQWYPDLEDLYMKVRYNPSVVGILIINPDNPTGMVYPREVLENFVKIAEEFDLFLVIDEIYQNITYNGAKAIPLSTLVKETPAISLKGVSKEFPWPGARCGWMEFYNRNSSEEFSKLCQTLENAKMIEVCSTILPQLAIPKIMSHPLYAEYRQEANNQIGNRSRWMEEILGEIKGIRFNPTRGAFYNTVVFEDGVLNENQSLPLESPELEDLVKEWVGYKDMKLDKRFVYFLLASERICVVPISSFCSELLGFRVTLLEENEEVFKDTFRRLGRAIEVYLRSSLKK</sequence>
<evidence type="ECO:0000256" key="2">
    <source>
        <dbReference type="ARBA" id="ARBA00007441"/>
    </source>
</evidence>
<protein>
    <recommendedName>
        <fullName evidence="6">alanine transaminase</fullName>
        <ecNumber evidence="6">2.6.1.2</ecNumber>
    </recommendedName>
</protein>
<keyword evidence="3 8" id="KW-0032">Aminotransferase</keyword>
<organism evidence="8 9">
    <name type="scientific">Algoriphagus sediminis</name>
    <dbReference type="NCBI Taxonomy" id="3057113"/>
    <lineage>
        <taxon>Bacteria</taxon>
        <taxon>Pseudomonadati</taxon>
        <taxon>Bacteroidota</taxon>
        <taxon>Cytophagia</taxon>
        <taxon>Cytophagales</taxon>
        <taxon>Cyclobacteriaceae</taxon>
        <taxon>Algoriphagus</taxon>
    </lineage>
</organism>
<dbReference type="PANTHER" id="PTHR43488">
    <property type="entry name" value="GLUTAMATE-PYRUVATE AMINOTRANSFERASE ALAA"/>
    <property type="match status" value="1"/>
</dbReference>
<dbReference type="InterPro" id="IPR004839">
    <property type="entry name" value="Aminotransferase_I/II_large"/>
</dbReference>
<dbReference type="NCBIfam" id="NF005334">
    <property type="entry name" value="PRK06855.1"/>
    <property type="match status" value="1"/>
</dbReference>
<dbReference type="InterPro" id="IPR051926">
    <property type="entry name" value="Ala_Aminotransferase"/>
</dbReference>
<evidence type="ECO:0000313" key="8">
    <source>
        <dbReference type="EMBL" id="MDN3205520.1"/>
    </source>
</evidence>
<keyword evidence="5" id="KW-0663">Pyridoxal phosphate</keyword>
<dbReference type="PANTHER" id="PTHR43488:SF2">
    <property type="entry name" value="GLUTAMATE-PYRUVATE AMINOTRANSFERASE ALAA"/>
    <property type="match status" value="1"/>
</dbReference>
<dbReference type="EC" id="2.6.1.2" evidence="6"/>
<dbReference type="Proteomes" id="UP001171916">
    <property type="component" value="Unassembled WGS sequence"/>
</dbReference>
<feature type="domain" description="Aminotransferase class I/classII large" evidence="7">
    <location>
        <begin position="44"/>
        <end position="409"/>
    </location>
</feature>
<keyword evidence="9" id="KW-1185">Reference proteome</keyword>
<evidence type="ECO:0000256" key="3">
    <source>
        <dbReference type="ARBA" id="ARBA00022576"/>
    </source>
</evidence>
<comment type="similarity">
    <text evidence="2">Belongs to the class-I pyridoxal-phosphate-dependent aminotransferase family.</text>
</comment>
<comment type="cofactor">
    <cofactor evidence="1">
        <name>pyridoxal 5'-phosphate</name>
        <dbReference type="ChEBI" id="CHEBI:597326"/>
    </cofactor>
</comment>
<name>A0ABT7YG60_9BACT</name>
<comment type="caution">
    <text evidence="8">The sequence shown here is derived from an EMBL/GenBank/DDBJ whole genome shotgun (WGS) entry which is preliminary data.</text>
</comment>
<evidence type="ECO:0000256" key="1">
    <source>
        <dbReference type="ARBA" id="ARBA00001933"/>
    </source>
</evidence>
<evidence type="ECO:0000256" key="4">
    <source>
        <dbReference type="ARBA" id="ARBA00022679"/>
    </source>
</evidence>
<dbReference type="InterPro" id="IPR015424">
    <property type="entry name" value="PyrdxlP-dep_Trfase"/>
</dbReference>
<dbReference type="GO" id="GO:0008483">
    <property type="term" value="F:transaminase activity"/>
    <property type="evidence" value="ECO:0007669"/>
    <property type="project" value="UniProtKB-KW"/>
</dbReference>
<keyword evidence="4 8" id="KW-0808">Transferase</keyword>
<proteinExistence type="inferred from homology"/>
<gene>
    <name evidence="8" type="ORF">QVH07_15270</name>
</gene>
<dbReference type="Gene3D" id="3.40.640.10">
    <property type="entry name" value="Type I PLP-dependent aspartate aminotransferase-like (Major domain)"/>
    <property type="match status" value="1"/>
</dbReference>